<dbReference type="AlphaFoldDB" id="A0A383RI45"/>
<protein>
    <submittedName>
        <fullName evidence="1">Uncharacterized protein</fullName>
    </submittedName>
</protein>
<reference evidence="2" key="1">
    <citation type="submission" date="2018-08" db="EMBL/GenBank/DDBJ databases">
        <authorList>
            <person name="Chevrot R."/>
        </authorList>
    </citation>
    <scope>NUCLEOTIDE SEQUENCE [LARGE SCALE GENOMIC DNA]</scope>
</reference>
<accession>A0A383RI45</accession>
<evidence type="ECO:0000313" key="1">
    <source>
        <dbReference type="EMBL" id="SYX86630.1"/>
    </source>
</evidence>
<name>A0A383RI45_PAEAL</name>
<evidence type="ECO:0000313" key="2">
    <source>
        <dbReference type="Proteomes" id="UP000304148"/>
    </source>
</evidence>
<proteinExistence type="predicted"/>
<dbReference type="EMBL" id="LS992241">
    <property type="protein sequence ID" value="SYX86630.1"/>
    <property type="molecule type" value="Genomic_DNA"/>
</dbReference>
<sequence>MLEFGRLRLYPIKIPTLTPDLGNASVGKTLNRVIIVIVRLLAYSSCAA</sequence>
<dbReference type="Proteomes" id="UP000304148">
    <property type="component" value="Chromosome"/>
</dbReference>
<gene>
    <name evidence="1" type="ORF">PBLR_15056</name>
</gene>
<organism evidence="1 2">
    <name type="scientific">Paenibacillus alvei</name>
    <name type="common">Bacillus alvei</name>
    <dbReference type="NCBI Taxonomy" id="44250"/>
    <lineage>
        <taxon>Bacteria</taxon>
        <taxon>Bacillati</taxon>
        <taxon>Bacillota</taxon>
        <taxon>Bacilli</taxon>
        <taxon>Bacillales</taxon>
        <taxon>Paenibacillaceae</taxon>
        <taxon>Paenibacillus</taxon>
    </lineage>
</organism>